<keyword evidence="6" id="KW-0675">Receptor</keyword>
<dbReference type="Pfam" id="PF13620">
    <property type="entry name" value="CarboxypepD_reg"/>
    <property type="match status" value="1"/>
</dbReference>
<keyword evidence="2 4" id="KW-0472">Membrane</keyword>
<name>A0A7V0T452_UNCW3</name>
<keyword evidence="1" id="KW-0732">Signal</keyword>
<keyword evidence="2" id="KW-0998">Cell outer membrane</keyword>
<evidence type="ECO:0000256" key="1">
    <source>
        <dbReference type="ARBA" id="ARBA00022729"/>
    </source>
</evidence>
<feature type="domain" description="TonB-dependent receptor plug" evidence="5">
    <location>
        <begin position="202"/>
        <end position="298"/>
    </location>
</feature>
<keyword evidence="2" id="KW-0813">Transport</keyword>
<dbReference type="Gene3D" id="2.60.40.1120">
    <property type="entry name" value="Carboxypeptidase-like, regulatory domain"/>
    <property type="match status" value="1"/>
</dbReference>
<accession>A0A7V0T452</accession>
<comment type="subcellular location">
    <subcellularLocation>
        <location evidence="2">Cell outer membrane</location>
        <topology evidence="2">Multi-pass membrane protein</topology>
    </subcellularLocation>
</comment>
<dbReference type="PANTHER" id="PTHR30069:SF29">
    <property type="entry name" value="HEMOGLOBIN AND HEMOGLOBIN-HAPTOGLOBIN-BINDING PROTEIN 1-RELATED"/>
    <property type="match status" value="1"/>
</dbReference>
<comment type="similarity">
    <text evidence="2">Belongs to the TonB-dependent receptor family.</text>
</comment>
<proteinExistence type="inferred from homology"/>
<feature type="compositionally biased region" description="Basic and acidic residues" evidence="3">
    <location>
        <begin position="38"/>
        <end position="55"/>
    </location>
</feature>
<dbReference type="SUPFAM" id="SSF56935">
    <property type="entry name" value="Porins"/>
    <property type="match status" value="1"/>
</dbReference>
<comment type="caution">
    <text evidence="6">The sequence shown here is derived from an EMBL/GenBank/DDBJ whole genome shotgun (WGS) entry which is preliminary data.</text>
</comment>
<keyword evidence="2 4" id="KW-0812">Transmembrane</keyword>
<evidence type="ECO:0000256" key="4">
    <source>
        <dbReference type="SAM" id="Phobius"/>
    </source>
</evidence>
<dbReference type="InterPro" id="IPR037066">
    <property type="entry name" value="Plug_dom_sf"/>
</dbReference>
<feature type="transmembrane region" description="Helical" evidence="4">
    <location>
        <begin position="83"/>
        <end position="100"/>
    </location>
</feature>
<evidence type="ECO:0000259" key="5">
    <source>
        <dbReference type="Pfam" id="PF07715"/>
    </source>
</evidence>
<keyword evidence="2" id="KW-1134">Transmembrane beta strand</keyword>
<dbReference type="AlphaFoldDB" id="A0A7V0T452"/>
<protein>
    <submittedName>
        <fullName evidence="6">TonB-dependent receptor</fullName>
    </submittedName>
</protein>
<dbReference type="InterPro" id="IPR039426">
    <property type="entry name" value="TonB-dep_rcpt-like"/>
</dbReference>
<dbReference type="GO" id="GO:0044718">
    <property type="term" value="P:siderophore transmembrane transport"/>
    <property type="evidence" value="ECO:0007669"/>
    <property type="project" value="TreeGrafter"/>
</dbReference>
<dbReference type="InterPro" id="IPR012910">
    <property type="entry name" value="Plug_dom"/>
</dbReference>
<dbReference type="PROSITE" id="PS52016">
    <property type="entry name" value="TONB_DEPENDENT_REC_3"/>
    <property type="match status" value="1"/>
</dbReference>
<dbReference type="Gene3D" id="2.170.130.10">
    <property type="entry name" value="TonB-dependent receptor, plug domain"/>
    <property type="match status" value="1"/>
</dbReference>
<gene>
    <name evidence="6" type="ORF">ENN51_00910</name>
</gene>
<dbReference type="PANTHER" id="PTHR30069">
    <property type="entry name" value="TONB-DEPENDENT OUTER MEMBRANE RECEPTOR"/>
    <property type="match status" value="1"/>
</dbReference>
<dbReference type="SUPFAM" id="SSF49452">
    <property type="entry name" value="Starch-binding domain-like"/>
    <property type="match status" value="1"/>
</dbReference>
<evidence type="ECO:0000256" key="2">
    <source>
        <dbReference type="PROSITE-ProRule" id="PRU01360"/>
    </source>
</evidence>
<dbReference type="InterPro" id="IPR013784">
    <property type="entry name" value="Carb-bd-like_fold"/>
</dbReference>
<evidence type="ECO:0000313" key="6">
    <source>
        <dbReference type="EMBL" id="HDQ98835.1"/>
    </source>
</evidence>
<dbReference type="GO" id="GO:0030246">
    <property type="term" value="F:carbohydrate binding"/>
    <property type="evidence" value="ECO:0007669"/>
    <property type="project" value="InterPro"/>
</dbReference>
<sequence length="448" mass="48954">MTRISISGDWASTTSIIRAMFSFSLKVGMQISVRATRNDMGRSSEVKEQRRRPGDRSASSRGNRVVLQSAGARVDWRMRFSKSALVPLFLAAASAVLLAAQTGRLTGRVLDSRTGQGLPGASVVVVGTEKGAAADAHGFYIVLDLPVGRYDIEVAMVGYRSLALTDVLVESDRTTRQDFRLAETAVPVPGVVVRAERPMVSKEVTAARFAVQRDRIAWLPGDRLSQLLVFAPGVARTESSYHVRGGRASEVDYLIDGVSVVDPLTGEFGIELARGVADEVVFMPGGFSAEYGRAMSGVINMITVNPAQELRASYRARTERFMPRYYDFGYADQGVQVHLPAGGRVRTVFNVGATTTDDWDPRLFPLPHKNRADYSLYGKLVAEPTGQLRLTASAALARSGFDRYKSEWGLILDDYRSDERRGDLLVGRLRCPSCPSDMSATRTLTMPG</sequence>
<organism evidence="6">
    <name type="scientific">candidate division WOR-3 bacterium</name>
    <dbReference type="NCBI Taxonomy" id="2052148"/>
    <lineage>
        <taxon>Bacteria</taxon>
        <taxon>Bacteria division WOR-3</taxon>
    </lineage>
</organism>
<feature type="region of interest" description="Disordered" evidence="3">
    <location>
        <begin position="38"/>
        <end position="64"/>
    </location>
</feature>
<evidence type="ECO:0000256" key="3">
    <source>
        <dbReference type="SAM" id="MobiDB-lite"/>
    </source>
</evidence>
<keyword evidence="4" id="KW-1133">Transmembrane helix</keyword>
<dbReference type="Pfam" id="PF07715">
    <property type="entry name" value="Plug"/>
    <property type="match status" value="1"/>
</dbReference>
<dbReference type="GO" id="GO:0015344">
    <property type="term" value="F:siderophore uptake transmembrane transporter activity"/>
    <property type="evidence" value="ECO:0007669"/>
    <property type="project" value="TreeGrafter"/>
</dbReference>
<dbReference type="Proteomes" id="UP000885672">
    <property type="component" value="Unassembled WGS sequence"/>
</dbReference>
<dbReference type="GO" id="GO:0009279">
    <property type="term" value="C:cell outer membrane"/>
    <property type="evidence" value="ECO:0007669"/>
    <property type="project" value="UniProtKB-SubCell"/>
</dbReference>
<dbReference type="EMBL" id="DSBX01000027">
    <property type="protein sequence ID" value="HDQ98835.1"/>
    <property type="molecule type" value="Genomic_DNA"/>
</dbReference>
<reference evidence="6" key="1">
    <citation type="journal article" date="2020" name="mSystems">
        <title>Genome- and Community-Level Interaction Insights into Carbon Utilization and Element Cycling Functions of Hydrothermarchaeota in Hydrothermal Sediment.</title>
        <authorList>
            <person name="Zhou Z."/>
            <person name="Liu Y."/>
            <person name="Xu W."/>
            <person name="Pan J."/>
            <person name="Luo Z.H."/>
            <person name="Li M."/>
        </authorList>
    </citation>
    <scope>NUCLEOTIDE SEQUENCE [LARGE SCALE GENOMIC DNA]</scope>
    <source>
        <strain evidence="6">SpSt-1182</strain>
    </source>
</reference>